<keyword evidence="12" id="KW-0249">Electron transport</keyword>
<dbReference type="NCBIfam" id="TIGR02968">
    <property type="entry name" value="succ_dehyd_anc"/>
    <property type="match status" value="1"/>
</dbReference>
<evidence type="ECO:0000256" key="1">
    <source>
        <dbReference type="ARBA" id="ARBA00001971"/>
    </source>
</evidence>
<evidence type="ECO:0000256" key="2">
    <source>
        <dbReference type="ARBA" id="ARBA00004050"/>
    </source>
</evidence>
<dbReference type="InterPro" id="IPR014312">
    <property type="entry name" value="Succ_DH_anchor"/>
</dbReference>
<evidence type="ECO:0000313" key="18">
    <source>
        <dbReference type="Proteomes" id="UP000325797"/>
    </source>
</evidence>
<comment type="pathway">
    <text evidence="4">Carbohydrate metabolism; tricarboxylic acid cycle.</text>
</comment>
<proteinExistence type="predicted"/>
<dbReference type="SUPFAM" id="SSF81343">
    <property type="entry name" value="Fumarate reductase respiratory complex transmembrane subunits"/>
    <property type="match status" value="1"/>
</dbReference>
<evidence type="ECO:0000256" key="9">
    <source>
        <dbReference type="ARBA" id="ARBA00022617"/>
    </source>
</evidence>
<keyword evidence="11" id="KW-0479">Metal-binding</keyword>
<gene>
    <name evidence="17" type="primary">sdhD</name>
    <name evidence="17" type="ORF">FRZ61_47200</name>
</gene>
<feature type="transmembrane region" description="Helical" evidence="16">
    <location>
        <begin position="67"/>
        <end position="91"/>
    </location>
</feature>
<dbReference type="EMBL" id="CP042582">
    <property type="protein sequence ID" value="QEX24778.1"/>
    <property type="molecule type" value="Genomic_DNA"/>
</dbReference>
<evidence type="ECO:0000256" key="8">
    <source>
        <dbReference type="ARBA" id="ARBA00022532"/>
    </source>
</evidence>
<evidence type="ECO:0000256" key="5">
    <source>
        <dbReference type="ARBA" id="ARBA00011558"/>
    </source>
</evidence>
<keyword evidence="9" id="KW-0349">Heme</keyword>
<keyword evidence="15 16" id="KW-0472">Membrane</keyword>
<dbReference type="KEGG" id="hadh:FRZ61_47200"/>
<dbReference type="InterPro" id="IPR000701">
    <property type="entry name" value="SuccDH_FuR_B_TM-su"/>
</dbReference>
<sequence>MAKSRTNLRSELGRVRGLGSAKEGVQHWWYQRLTALALIPLLIWLVAGLVAHAGIDRAGAVEWLGSPVTFGLMLLVLGAGFWHALLGLQVVVEDYIHHEAAKLTLLILVRFLCIVLALAAAIALFDIAFGG</sequence>
<evidence type="ECO:0000256" key="12">
    <source>
        <dbReference type="ARBA" id="ARBA00022982"/>
    </source>
</evidence>
<dbReference type="Proteomes" id="UP000325797">
    <property type="component" value="Chromosome"/>
</dbReference>
<keyword evidence="8" id="KW-0816">Tricarboxylic acid cycle</keyword>
<dbReference type="CDD" id="cd03495">
    <property type="entry name" value="SQR_TypeC_SdhD_like"/>
    <property type="match status" value="1"/>
</dbReference>
<dbReference type="OrthoDB" id="9809280at2"/>
<accession>A0A5J6N4C7</accession>
<comment type="cofactor">
    <cofactor evidence="1">
        <name>heme</name>
        <dbReference type="ChEBI" id="CHEBI:30413"/>
    </cofactor>
</comment>
<evidence type="ECO:0000256" key="10">
    <source>
        <dbReference type="ARBA" id="ARBA00022692"/>
    </source>
</evidence>
<evidence type="ECO:0000256" key="11">
    <source>
        <dbReference type="ARBA" id="ARBA00022723"/>
    </source>
</evidence>
<comment type="subunit">
    <text evidence="5">Part of an enzyme complex containing four subunits: a flavoprotein, an iron-sulfur protein, plus two membrane-anchoring proteins, SdhC and SdhD.</text>
</comment>
<feature type="transmembrane region" description="Helical" evidence="16">
    <location>
        <begin position="33"/>
        <end position="55"/>
    </location>
</feature>
<dbReference type="UniPathway" id="UPA00223"/>
<dbReference type="RefSeq" id="WP_151120033.1">
    <property type="nucleotide sequence ID" value="NZ_CP042582.1"/>
</dbReference>
<protein>
    <recommendedName>
        <fullName evidence="6">Succinate dehydrogenase hydrophobic membrane anchor subunit</fullName>
    </recommendedName>
</protein>
<reference evidence="17 18" key="1">
    <citation type="submission" date="2019-08" db="EMBL/GenBank/DDBJ databases">
        <title>Hyperibacter terrae gen. nov., sp. nov. and Hyperibacter viscosus sp. nov., two new members in the family Rhodospirillaceae isolated from the rhizosphere of Hypericum perforatum.</title>
        <authorList>
            <person name="Noviana Z."/>
        </authorList>
    </citation>
    <scope>NUCLEOTIDE SEQUENCE [LARGE SCALE GENOMIC DNA]</scope>
    <source>
        <strain evidence="17 18">R5959</strain>
    </source>
</reference>
<evidence type="ECO:0000256" key="15">
    <source>
        <dbReference type="ARBA" id="ARBA00023136"/>
    </source>
</evidence>
<evidence type="ECO:0000256" key="13">
    <source>
        <dbReference type="ARBA" id="ARBA00022989"/>
    </source>
</evidence>
<name>A0A5J6N4C7_9PROT</name>
<dbReference type="AlphaFoldDB" id="A0A5J6N4C7"/>
<evidence type="ECO:0000256" key="14">
    <source>
        <dbReference type="ARBA" id="ARBA00023004"/>
    </source>
</evidence>
<keyword evidence="14" id="KW-0408">Iron</keyword>
<dbReference type="InterPro" id="IPR034804">
    <property type="entry name" value="SQR/QFR_C/D"/>
</dbReference>
<dbReference type="GO" id="GO:0020037">
    <property type="term" value="F:heme binding"/>
    <property type="evidence" value="ECO:0007669"/>
    <property type="project" value="InterPro"/>
</dbReference>
<comment type="subcellular location">
    <subcellularLocation>
        <location evidence="3">Membrane</location>
        <topology evidence="3">Multi-pass membrane protein</topology>
    </subcellularLocation>
</comment>
<evidence type="ECO:0000256" key="7">
    <source>
        <dbReference type="ARBA" id="ARBA00022448"/>
    </source>
</evidence>
<evidence type="ECO:0000256" key="16">
    <source>
        <dbReference type="SAM" id="Phobius"/>
    </source>
</evidence>
<dbReference type="GO" id="GO:0016020">
    <property type="term" value="C:membrane"/>
    <property type="evidence" value="ECO:0007669"/>
    <property type="project" value="UniProtKB-SubCell"/>
</dbReference>
<dbReference type="GO" id="GO:0046872">
    <property type="term" value="F:metal ion binding"/>
    <property type="evidence" value="ECO:0007669"/>
    <property type="project" value="UniProtKB-KW"/>
</dbReference>
<dbReference type="Pfam" id="PF01127">
    <property type="entry name" value="Sdh_cyt"/>
    <property type="match status" value="1"/>
</dbReference>
<keyword evidence="13 16" id="KW-1133">Transmembrane helix</keyword>
<keyword evidence="7" id="KW-0813">Transport</keyword>
<evidence type="ECO:0000256" key="6">
    <source>
        <dbReference type="ARBA" id="ARBA00019425"/>
    </source>
</evidence>
<keyword evidence="18" id="KW-1185">Reference proteome</keyword>
<keyword evidence="10 16" id="KW-0812">Transmembrane</keyword>
<dbReference type="Gene3D" id="1.20.1300.10">
    <property type="entry name" value="Fumarate reductase/succinate dehydrogenase, transmembrane subunit"/>
    <property type="match status" value="1"/>
</dbReference>
<feature type="transmembrane region" description="Helical" evidence="16">
    <location>
        <begin position="103"/>
        <end position="125"/>
    </location>
</feature>
<evidence type="ECO:0000256" key="3">
    <source>
        <dbReference type="ARBA" id="ARBA00004141"/>
    </source>
</evidence>
<dbReference type="GO" id="GO:0006099">
    <property type="term" value="P:tricarboxylic acid cycle"/>
    <property type="evidence" value="ECO:0007669"/>
    <property type="project" value="UniProtKB-UniPathway"/>
</dbReference>
<evidence type="ECO:0000256" key="4">
    <source>
        <dbReference type="ARBA" id="ARBA00005163"/>
    </source>
</evidence>
<comment type="function">
    <text evidence="2">Membrane-anchoring subunit of succinate dehydrogenase (SDH).</text>
</comment>
<organism evidence="17 18">
    <name type="scientific">Hypericibacter adhaerens</name>
    <dbReference type="NCBI Taxonomy" id="2602016"/>
    <lineage>
        <taxon>Bacteria</taxon>
        <taxon>Pseudomonadati</taxon>
        <taxon>Pseudomonadota</taxon>
        <taxon>Alphaproteobacteria</taxon>
        <taxon>Rhodospirillales</taxon>
        <taxon>Dongiaceae</taxon>
        <taxon>Hypericibacter</taxon>
    </lineage>
</organism>
<evidence type="ECO:0000313" key="17">
    <source>
        <dbReference type="EMBL" id="QEX24778.1"/>
    </source>
</evidence>